<proteinExistence type="inferred from homology"/>
<dbReference type="InterPro" id="IPR022770">
    <property type="entry name" value="IucA/IucC-like_C"/>
</dbReference>
<dbReference type="OrthoDB" id="495728at2"/>
<evidence type="ECO:0000256" key="2">
    <source>
        <dbReference type="ARBA" id="ARBA00007832"/>
    </source>
</evidence>
<dbReference type="GO" id="GO:0016881">
    <property type="term" value="F:acid-amino acid ligase activity"/>
    <property type="evidence" value="ECO:0007669"/>
    <property type="project" value="UniProtKB-ARBA"/>
</dbReference>
<evidence type="ECO:0000256" key="1">
    <source>
        <dbReference type="ARBA" id="ARBA00004924"/>
    </source>
</evidence>
<keyword evidence="7" id="KW-1185">Reference proteome</keyword>
<protein>
    <submittedName>
        <fullName evidence="6">Siderophore synthetase component</fullName>
    </submittedName>
</protein>
<dbReference type="InterPro" id="IPR037455">
    <property type="entry name" value="LucA/IucC-like"/>
</dbReference>
<dbReference type="Pfam" id="PF04183">
    <property type="entry name" value="IucA_IucC"/>
    <property type="match status" value="1"/>
</dbReference>
<dbReference type="RefSeq" id="WP_091671870.1">
    <property type="nucleotide sequence ID" value="NZ_FOKG01000004.1"/>
</dbReference>
<organism evidence="6 7">
    <name type="scientific">Amycolatopsis marina</name>
    <dbReference type="NCBI Taxonomy" id="490629"/>
    <lineage>
        <taxon>Bacteria</taxon>
        <taxon>Bacillati</taxon>
        <taxon>Actinomycetota</taxon>
        <taxon>Actinomycetes</taxon>
        <taxon>Pseudonocardiales</taxon>
        <taxon>Pseudonocardiaceae</taxon>
        <taxon>Amycolatopsis</taxon>
    </lineage>
</organism>
<gene>
    <name evidence="6" type="ORF">SAMN05216266_104157</name>
</gene>
<comment type="pathway">
    <text evidence="1">Siderophore biosynthesis.</text>
</comment>
<evidence type="ECO:0000256" key="3">
    <source>
        <dbReference type="SAM" id="MobiDB-lite"/>
    </source>
</evidence>
<reference evidence="7" key="1">
    <citation type="submission" date="2016-10" db="EMBL/GenBank/DDBJ databases">
        <authorList>
            <person name="Varghese N."/>
            <person name="Submissions S."/>
        </authorList>
    </citation>
    <scope>NUCLEOTIDE SEQUENCE [LARGE SCALE GENOMIC DNA]</scope>
    <source>
        <strain evidence="7">CGMCC 4.3568</strain>
    </source>
</reference>
<dbReference type="STRING" id="490629.SAMN05216266_104157"/>
<dbReference type="AlphaFoldDB" id="A0A1I0Y2M1"/>
<dbReference type="InterPro" id="IPR007310">
    <property type="entry name" value="Aerobactin_biosyn_IucA/IucC_N"/>
</dbReference>
<evidence type="ECO:0000259" key="5">
    <source>
        <dbReference type="Pfam" id="PF06276"/>
    </source>
</evidence>
<evidence type="ECO:0000259" key="4">
    <source>
        <dbReference type="Pfam" id="PF04183"/>
    </source>
</evidence>
<feature type="region of interest" description="Disordered" evidence="3">
    <location>
        <begin position="153"/>
        <end position="172"/>
    </location>
</feature>
<comment type="similarity">
    <text evidence="2">Belongs to the IucA/IucC family.</text>
</comment>
<feature type="domain" description="Aerobactin siderophore biosynthesis IucA/IucC-like C-terminal" evidence="5">
    <location>
        <begin position="387"/>
        <end position="541"/>
    </location>
</feature>
<sequence>MDGSMETVDPCHAEAAWRGARERLLNAFLRETGLDVPVEGELHIPLPATNRVLLVRVRYLSASGGHQFADDMLLRDDNGVTGPVGNADFLDALLSEVAARSGLSDAEARRKELAEQVQGSVSHTARYLAGAASAPQPAPDEKVSTRYAEQHVLTGHPFHPTPKSAEGFDETDLGRYSPELGASFIPHQLALAGELVLQRRITDTSWVPDEVRGHVPDGFVPLPAHPWQVRYLLAQPAVRELVRQGGLVPLGPLGPAVYPTSSVRTVCAPAFPTSWKLPLHVRITNFFRTNPVEHLRRAGDASALIARLLPGWSCAGFEVLLESGFRTIDPDTTSADLSAEFGVLYRDNPFHSNGQSPRVLAALLEEGSRGEPPELVRCAWEAGDVVEWLRHYLRISLLPLLGVFAADGVSFEAHVQNSLLCTEDGWPVRFWVRDLEGVSVSRDRIPARAGDSAPVRDSPVCYDDAEAWLRLRYHAITNQLGHVVRILGRHTGIGEKPLWRVARAEVAACGAAGDYGGELLGAATLPAKANLLSRFSGRGERPLYVDVPNPLREE</sequence>
<dbReference type="PANTHER" id="PTHR34384">
    <property type="entry name" value="L-2,3-DIAMINOPROPANOATE--CITRATE LIGASE"/>
    <property type="match status" value="1"/>
</dbReference>
<dbReference type="PANTHER" id="PTHR34384:SF5">
    <property type="entry name" value="L-2,3-DIAMINOPROPANOATE--CITRATE LIGASE"/>
    <property type="match status" value="1"/>
</dbReference>
<feature type="domain" description="Aerobactin siderophore biosynthesis IucA/IucC N-terminal" evidence="4">
    <location>
        <begin position="147"/>
        <end position="364"/>
    </location>
</feature>
<dbReference type="Pfam" id="PF06276">
    <property type="entry name" value="FhuF"/>
    <property type="match status" value="1"/>
</dbReference>
<dbReference type="GO" id="GO:0019290">
    <property type="term" value="P:siderophore biosynthetic process"/>
    <property type="evidence" value="ECO:0007669"/>
    <property type="project" value="InterPro"/>
</dbReference>
<name>A0A1I0Y2M1_9PSEU</name>
<dbReference type="EMBL" id="FOKG01000004">
    <property type="protein sequence ID" value="SFB06860.1"/>
    <property type="molecule type" value="Genomic_DNA"/>
</dbReference>
<dbReference type="Proteomes" id="UP000243799">
    <property type="component" value="Unassembled WGS sequence"/>
</dbReference>
<accession>A0A1I0Y2M1</accession>
<evidence type="ECO:0000313" key="6">
    <source>
        <dbReference type="EMBL" id="SFB06860.1"/>
    </source>
</evidence>
<dbReference type="Gene3D" id="6.10.250.3370">
    <property type="match status" value="1"/>
</dbReference>
<evidence type="ECO:0000313" key="7">
    <source>
        <dbReference type="Proteomes" id="UP000243799"/>
    </source>
</evidence>
<dbReference type="Gene3D" id="1.10.510.40">
    <property type="match status" value="1"/>
</dbReference>